<comment type="caution">
    <text evidence="3">The sequence shown here is derived from an EMBL/GenBank/DDBJ whole genome shotgun (WGS) entry which is preliminary data.</text>
</comment>
<dbReference type="GO" id="GO:0019005">
    <property type="term" value="C:SCF ubiquitin ligase complex"/>
    <property type="evidence" value="ECO:0007669"/>
    <property type="project" value="TreeGrafter"/>
</dbReference>
<dbReference type="Pfam" id="PF00646">
    <property type="entry name" value="F-box"/>
    <property type="match status" value="1"/>
</dbReference>
<reference evidence="3" key="1">
    <citation type="journal article" date="2020" name="Fungal Divers.">
        <title>Resolving the Mortierellaceae phylogeny through synthesis of multi-gene phylogenetics and phylogenomics.</title>
        <authorList>
            <person name="Vandepol N."/>
            <person name="Liber J."/>
            <person name="Desiro A."/>
            <person name="Na H."/>
            <person name="Kennedy M."/>
            <person name="Barry K."/>
            <person name="Grigoriev I.V."/>
            <person name="Miller A.N."/>
            <person name="O'Donnell K."/>
            <person name="Stajich J.E."/>
            <person name="Bonito G."/>
        </authorList>
    </citation>
    <scope>NUCLEOTIDE SEQUENCE</scope>
    <source>
        <strain evidence="3">NRRL 28262</strain>
    </source>
</reference>
<dbReference type="InterPro" id="IPR036047">
    <property type="entry name" value="F-box-like_dom_sf"/>
</dbReference>
<dbReference type="SUPFAM" id="SSF52047">
    <property type="entry name" value="RNI-like"/>
    <property type="match status" value="1"/>
</dbReference>
<proteinExistence type="predicted"/>
<sequence length="648" mass="74633">MAGTQAALMKSLLPPKRQQQLQPAPHPDDNNNTPKTPTQLALGIPEVLEHILSFVNVRDRQGIAQLVCKQWYFVCKRLAPVPFIWPLCLPDDENQTARGLVHLTDNLTIRVYQGKDTTQCLSSWTMMMGTLSDMIRERRQPKLRGLHLMEGVVVNFHVQLQELPLLTYLTTLQIDRENGWDIMILFAIFAACPNLEELLVKPTWKARYPAGNLSTILDPSHEERLVNGNQPPMARLRKCVLYNLLVTIPALKVFLESCPQLSELVLVKLYRFTRGGNTGIHVRDRRPIIDLVGTHCPNLKRLHLSVSDDHLSDRDVVSILEHFPAFEEYNFSDRDAGAALVKGLRTVTNRVTTLNLLPTQRSYSTRQVTLRDILCTFEHLLHLRAPNMNYFHEDMDVNDIRGRMSARWSFSYREGDHAMTDNPTGLYVWACRGLRTLHMTVGCRKSDSSSTYKSLIMFGFLSRMCPRLQELHLRRRLMDLSFKGGLCLLTRLQELERVKILPAYGCTLDEPALFWLRSTPSTMEHINHSLLRLKIKRDLRKSYNRLPKLATGSSAGRKNMIDHGNRLGMDFNIVGLPEDLLEWMSDRYGPRKLTTWPKLQLFTIEFSEPRQHYDFQKATAFVTKARPDAEFLFNHTSKDPYLTTLQMY</sequence>
<evidence type="ECO:0000259" key="2">
    <source>
        <dbReference type="Pfam" id="PF00646"/>
    </source>
</evidence>
<dbReference type="GO" id="GO:0031146">
    <property type="term" value="P:SCF-dependent proteasomal ubiquitin-dependent protein catabolic process"/>
    <property type="evidence" value="ECO:0007669"/>
    <property type="project" value="TreeGrafter"/>
</dbReference>
<feature type="compositionally biased region" description="Low complexity" evidence="1">
    <location>
        <begin position="12"/>
        <end position="23"/>
    </location>
</feature>
<evidence type="ECO:0000313" key="3">
    <source>
        <dbReference type="EMBL" id="KAG0264043.1"/>
    </source>
</evidence>
<feature type="region of interest" description="Disordered" evidence="1">
    <location>
        <begin position="12"/>
        <end position="38"/>
    </location>
</feature>
<dbReference type="Gene3D" id="3.80.10.10">
    <property type="entry name" value="Ribonuclease Inhibitor"/>
    <property type="match status" value="1"/>
</dbReference>
<dbReference type="InterPro" id="IPR032675">
    <property type="entry name" value="LRR_dom_sf"/>
</dbReference>
<dbReference type="Gene3D" id="1.20.1280.50">
    <property type="match status" value="1"/>
</dbReference>
<organism evidence="3 4">
    <name type="scientific">Linnemannia exigua</name>
    <dbReference type="NCBI Taxonomy" id="604196"/>
    <lineage>
        <taxon>Eukaryota</taxon>
        <taxon>Fungi</taxon>
        <taxon>Fungi incertae sedis</taxon>
        <taxon>Mucoromycota</taxon>
        <taxon>Mortierellomycotina</taxon>
        <taxon>Mortierellomycetes</taxon>
        <taxon>Mortierellales</taxon>
        <taxon>Mortierellaceae</taxon>
        <taxon>Linnemannia</taxon>
    </lineage>
</organism>
<gene>
    <name evidence="3" type="ORF">BGZ95_003676</name>
</gene>
<dbReference type="SUPFAM" id="SSF81383">
    <property type="entry name" value="F-box domain"/>
    <property type="match status" value="1"/>
</dbReference>
<protein>
    <recommendedName>
        <fullName evidence="2">F-box domain-containing protein</fullName>
    </recommendedName>
</protein>
<dbReference type="EMBL" id="JAAAIL010001851">
    <property type="protein sequence ID" value="KAG0264043.1"/>
    <property type="molecule type" value="Genomic_DNA"/>
</dbReference>
<name>A0AAD4D3X3_9FUNG</name>
<evidence type="ECO:0000256" key="1">
    <source>
        <dbReference type="SAM" id="MobiDB-lite"/>
    </source>
</evidence>
<dbReference type="AlphaFoldDB" id="A0AAD4D3X3"/>
<accession>A0AAD4D3X3</accession>
<dbReference type="PANTHER" id="PTHR13318">
    <property type="entry name" value="PARTNER OF PAIRED, ISOFORM B-RELATED"/>
    <property type="match status" value="1"/>
</dbReference>
<dbReference type="InterPro" id="IPR001810">
    <property type="entry name" value="F-box_dom"/>
</dbReference>
<keyword evidence="4" id="KW-1185">Reference proteome</keyword>
<feature type="domain" description="F-box" evidence="2">
    <location>
        <begin position="45"/>
        <end position="78"/>
    </location>
</feature>
<evidence type="ECO:0000313" key="4">
    <source>
        <dbReference type="Proteomes" id="UP001194580"/>
    </source>
</evidence>
<dbReference type="Proteomes" id="UP001194580">
    <property type="component" value="Unassembled WGS sequence"/>
</dbReference>